<organism evidence="7 8">
    <name type="scientific">Saccharopolyspora montiporae</name>
    <dbReference type="NCBI Taxonomy" id="2781240"/>
    <lineage>
        <taxon>Bacteria</taxon>
        <taxon>Bacillati</taxon>
        <taxon>Actinomycetota</taxon>
        <taxon>Actinomycetes</taxon>
        <taxon>Pseudonocardiales</taxon>
        <taxon>Pseudonocardiaceae</taxon>
        <taxon>Saccharopolyspora</taxon>
    </lineage>
</organism>
<dbReference type="InterPro" id="IPR051169">
    <property type="entry name" value="NADH-Q_oxidoreductase"/>
</dbReference>
<name>A0A929G096_9PSEU</name>
<dbReference type="EMBL" id="JADEYC010000014">
    <property type="protein sequence ID" value="MBE9374587.1"/>
    <property type="molecule type" value="Genomic_DNA"/>
</dbReference>
<dbReference type="GO" id="GO:0003955">
    <property type="term" value="F:NAD(P)H dehydrogenase (quinone) activity"/>
    <property type="evidence" value="ECO:0007669"/>
    <property type="project" value="TreeGrafter"/>
</dbReference>
<protein>
    <submittedName>
        <fullName evidence="7">FAD-dependent oxidoreductase</fullName>
    </submittedName>
</protein>
<dbReference type="PRINTS" id="PR00469">
    <property type="entry name" value="PNDRDTASEII"/>
</dbReference>
<evidence type="ECO:0000256" key="1">
    <source>
        <dbReference type="ARBA" id="ARBA00001974"/>
    </source>
</evidence>
<keyword evidence="8" id="KW-1185">Reference proteome</keyword>
<dbReference type="InterPro" id="IPR023753">
    <property type="entry name" value="FAD/NAD-binding_dom"/>
</dbReference>
<dbReference type="Proteomes" id="UP000598360">
    <property type="component" value="Unassembled WGS sequence"/>
</dbReference>
<dbReference type="GO" id="GO:0019646">
    <property type="term" value="P:aerobic electron transport chain"/>
    <property type="evidence" value="ECO:0007669"/>
    <property type="project" value="TreeGrafter"/>
</dbReference>
<dbReference type="PRINTS" id="PR00368">
    <property type="entry name" value="FADPNR"/>
</dbReference>
<proteinExistence type="inferred from homology"/>
<comment type="similarity">
    <text evidence="2">Belongs to the NADH dehydrogenase family.</text>
</comment>
<evidence type="ECO:0000313" key="7">
    <source>
        <dbReference type="EMBL" id="MBE9374587.1"/>
    </source>
</evidence>
<feature type="domain" description="FAD/NAD(P)-binding" evidence="6">
    <location>
        <begin position="4"/>
        <end position="269"/>
    </location>
</feature>
<dbReference type="Pfam" id="PF07992">
    <property type="entry name" value="Pyr_redox_2"/>
    <property type="match status" value="1"/>
</dbReference>
<evidence type="ECO:0000259" key="6">
    <source>
        <dbReference type="Pfam" id="PF07992"/>
    </source>
</evidence>
<evidence type="ECO:0000256" key="4">
    <source>
        <dbReference type="ARBA" id="ARBA00022827"/>
    </source>
</evidence>
<comment type="caution">
    <text evidence="7">The sequence shown here is derived from an EMBL/GenBank/DDBJ whole genome shotgun (WGS) entry which is preliminary data.</text>
</comment>
<accession>A0A929G096</accession>
<dbReference type="InterPro" id="IPR036188">
    <property type="entry name" value="FAD/NAD-bd_sf"/>
</dbReference>
<dbReference type="PANTHER" id="PTHR42913">
    <property type="entry name" value="APOPTOSIS-INDUCING FACTOR 1"/>
    <property type="match status" value="1"/>
</dbReference>
<dbReference type="SUPFAM" id="SSF51905">
    <property type="entry name" value="FAD/NAD(P)-binding domain"/>
    <property type="match status" value="1"/>
</dbReference>
<gene>
    <name evidence="7" type="ORF">IQ251_09010</name>
</gene>
<sequence length="375" mass="38433">MTRRIVVVGAGYAGVVAAHRIAARSAARVTVLNEREHFVERVRLHQCAAGQQLRARRLGEVVGPRAEVLVGRVAAIEPEARNVRWSGGGAVGYDLLVLATGSVPDVGRIPGAAENACHIGDLDGAVRARGALAAAREVLVLGGGLTGIEAATELATERRSVRLVSAGPVGADLSARGREHLARVFARRGIRVHEGRAVRRVRADGVELADGARLSADVVLLGAGFTAAPLAAAAGLAVDSTGRALVDAGLRSISHPEIHAAGDAAHVVGSGGEPLRMACAVSIPAGRAAADAVLARIAGRPPEPFRFGFLLQCISLGRRDALVQPVRPDDSPRELVLTGRPAAVVKETIVRGAATAARNPVLSAFGATGAPVLGS</sequence>
<dbReference type="Gene3D" id="3.50.50.100">
    <property type="match status" value="1"/>
</dbReference>
<evidence type="ECO:0000313" key="8">
    <source>
        <dbReference type="Proteomes" id="UP000598360"/>
    </source>
</evidence>
<evidence type="ECO:0000256" key="3">
    <source>
        <dbReference type="ARBA" id="ARBA00022630"/>
    </source>
</evidence>
<comment type="cofactor">
    <cofactor evidence="1">
        <name>FAD</name>
        <dbReference type="ChEBI" id="CHEBI:57692"/>
    </cofactor>
</comment>
<keyword evidence="4" id="KW-0274">FAD</keyword>
<evidence type="ECO:0000256" key="2">
    <source>
        <dbReference type="ARBA" id="ARBA00005272"/>
    </source>
</evidence>
<keyword evidence="3" id="KW-0285">Flavoprotein</keyword>
<keyword evidence="5" id="KW-0560">Oxidoreductase</keyword>
<dbReference type="PANTHER" id="PTHR42913:SF3">
    <property type="entry name" value="64 KDA MITOCHONDRIAL NADH DEHYDROGENASE (EUROFUNG)"/>
    <property type="match status" value="1"/>
</dbReference>
<evidence type="ECO:0000256" key="5">
    <source>
        <dbReference type="ARBA" id="ARBA00023002"/>
    </source>
</evidence>
<dbReference type="AlphaFoldDB" id="A0A929G096"/>
<reference evidence="7" key="1">
    <citation type="submission" date="2020-10" db="EMBL/GenBank/DDBJ databases">
        <title>Diversity and distribution of actinomycetes associated with coral in the coast of Hainan.</title>
        <authorList>
            <person name="Li F."/>
        </authorList>
    </citation>
    <scope>NUCLEOTIDE SEQUENCE</scope>
    <source>
        <strain evidence="7">HNM0983</strain>
    </source>
</reference>
<dbReference type="RefSeq" id="WP_193928029.1">
    <property type="nucleotide sequence ID" value="NZ_JADEYC010000014.1"/>
</dbReference>